<comment type="similarity">
    <text evidence="1">Belongs to the protein kinase superfamily. CAMK Ser/Thr protein kinase family. CHEK2 subfamily.</text>
</comment>
<dbReference type="InterPro" id="IPR017441">
    <property type="entry name" value="Protein_kinase_ATP_BS"/>
</dbReference>
<dbReference type="GO" id="GO:0005634">
    <property type="term" value="C:nucleus"/>
    <property type="evidence" value="ECO:0007669"/>
    <property type="project" value="TreeGrafter"/>
</dbReference>
<dbReference type="AlphaFoldDB" id="A0AA39X4C0"/>
<dbReference type="EMBL" id="JAULSU010000002">
    <property type="protein sequence ID" value="KAK0627077.1"/>
    <property type="molecule type" value="Genomic_DNA"/>
</dbReference>
<dbReference type="PANTHER" id="PTHR44167">
    <property type="entry name" value="OVARIAN-SPECIFIC SERINE/THREONINE-PROTEIN KINASE LOK-RELATED"/>
    <property type="match status" value="1"/>
</dbReference>
<keyword evidence="2" id="KW-0547">Nucleotide-binding</keyword>
<dbReference type="SUPFAM" id="SSF56112">
    <property type="entry name" value="Protein kinase-like (PK-like)"/>
    <property type="match status" value="1"/>
</dbReference>
<evidence type="ECO:0000256" key="2">
    <source>
        <dbReference type="PROSITE-ProRule" id="PRU10141"/>
    </source>
</evidence>
<keyword evidence="2" id="KW-0067">ATP-binding</keyword>
<evidence type="ECO:0000313" key="6">
    <source>
        <dbReference type="Proteomes" id="UP001175000"/>
    </source>
</evidence>
<dbReference type="PROSITE" id="PS50006">
    <property type="entry name" value="FHA_DOMAIN"/>
    <property type="match status" value="1"/>
</dbReference>
<dbReference type="Proteomes" id="UP001175000">
    <property type="component" value="Unassembled WGS sequence"/>
</dbReference>
<dbReference type="SMART" id="SM00220">
    <property type="entry name" value="S_TKc"/>
    <property type="match status" value="1"/>
</dbReference>
<dbReference type="InterPro" id="IPR011009">
    <property type="entry name" value="Kinase-like_dom_sf"/>
</dbReference>
<dbReference type="GO" id="GO:0044773">
    <property type="term" value="P:mitotic DNA damage checkpoint signaling"/>
    <property type="evidence" value="ECO:0007669"/>
    <property type="project" value="TreeGrafter"/>
</dbReference>
<name>A0AA39X4C0_9PEZI</name>
<evidence type="ECO:0000259" key="3">
    <source>
        <dbReference type="PROSITE" id="PS50006"/>
    </source>
</evidence>
<dbReference type="Pfam" id="PF00069">
    <property type="entry name" value="Pkinase"/>
    <property type="match status" value="1"/>
</dbReference>
<sequence>MPWLGRKQLCIGYEPRSAAILLKNLSRNGTLVKSTTLGTLKLESQLAIPEGGAAAEIRTPAGIKIEICFPDHRGDWGYCENLSVFLTRVSPEVPDLRDLKVASTTASSNPNYIREAIIGSGAFGTVYKVLHRHTAERYAMKEFRDDIVFAATEAKVLRSISHEHIIRFQEFHLNQGPPTLVMEFVNGRNLKDEHSAIPFTKPESKQIAYQMLLALQHLHYRGITHRDLKPANAMLVSRDPVYVKVMDFGLASTSPEVTAQGTPMYAAPEMLAGNTGSSKVDIWSLGVIVMEFTLRLPKFTKSGWHSKILSYLAASDNSILSLFLSALLQLEPGQRPTAEECLEHEFFGHDTD</sequence>
<accession>A0AA39X4C0</accession>
<dbReference type="GO" id="GO:0005524">
    <property type="term" value="F:ATP binding"/>
    <property type="evidence" value="ECO:0007669"/>
    <property type="project" value="UniProtKB-UniRule"/>
</dbReference>
<dbReference type="PROSITE" id="PS50011">
    <property type="entry name" value="PROTEIN_KINASE_DOM"/>
    <property type="match status" value="1"/>
</dbReference>
<proteinExistence type="inferred from homology"/>
<gene>
    <name evidence="5" type="ORF">B0T14DRAFT_421362</name>
</gene>
<dbReference type="InterPro" id="IPR000253">
    <property type="entry name" value="FHA_dom"/>
</dbReference>
<reference evidence="5" key="1">
    <citation type="submission" date="2023-06" db="EMBL/GenBank/DDBJ databases">
        <title>Genome-scale phylogeny and comparative genomics of the fungal order Sordariales.</title>
        <authorList>
            <consortium name="Lawrence Berkeley National Laboratory"/>
            <person name="Hensen N."/>
            <person name="Bonometti L."/>
            <person name="Westerberg I."/>
            <person name="Brannstrom I.O."/>
            <person name="Guillou S."/>
            <person name="Cros-Aarteil S."/>
            <person name="Calhoun S."/>
            <person name="Haridas S."/>
            <person name="Kuo A."/>
            <person name="Mondo S."/>
            <person name="Pangilinan J."/>
            <person name="Riley R."/>
            <person name="Labutti K."/>
            <person name="Andreopoulos B."/>
            <person name="Lipzen A."/>
            <person name="Chen C."/>
            <person name="Yanf M."/>
            <person name="Daum C."/>
            <person name="Ng V."/>
            <person name="Clum A."/>
            <person name="Steindorff A."/>
            <person name="Ohm R."/>
            <person name="Martin F."/>
            <person name="Silar P."/>
            <person name="Natvig D."/>
            <person name="Lalanne C."/>
            <person name="Gautier V."/>
            <person name="Ament-Velasquez S.L."/>
            <person name="Kruys A."/>
            <person name="Hutchinson M.I."/>
            <person name="Powell A.J."/>
            <person name="Barry K."/>
            <person name="Miller A.N."/>
            <person name="Grigoriev I.V."/>
            <person name="Debuchy R."/>
            <person name="Gladieux P."/>
            <person name="Thoren M.H."/>
            <person name="Johannesson H."/>
        </authorList>
    </citation>
    <scope>NUCLEOTIDE SEQUENCE</scope>
    <source>
        <strain evidence="5">CBS 606.72</strain>
    </source>
</reference>
<evidence type="ECO:0000313" key="5">
    <source>
        <dbReference type="EMBL" id="KAK0627077.1"/>
    </source>
</evidence>
<dbReference type="Gene3D" id="1.10.510.10">
    <property type="entry name" value="Transferase(Phosphotransferase) domain 1"/>
    <property type="match status" value="1"/>
</dbReference>
<dbReference type="PANTHER" id="PTHR44167:SF30">
    <property type="entry name" value="PHOSPHORYLASE KINASE"/>
    <property type="match status" value="1"/>
</dbReference>
<feature type="domain" description="FHA" evidence="3">
    <location>
        <begin position="1"/>
        <end position="37"/>
    </location>
</feature>
<keyword evidence="5" id="KW-0808">Transferase</keyword>
<keyword evidence="5" id="KW-0418">Kinase</keyword>
<organism evidence="5 6">
    <name type="scientific">Immersiella caudata</name>
    <dbReference type="NCBI Taxonomy" id="314043"/>
    <lineage>
        <taxon>Eukaryota</taxon>
        <taxon>Fungi</taxon>
        <taxon>Dikarya</taxon>
        <taxon>Ascomycota</taxon>
        <taxon>Pezizomycotina</taxon>
        <taxon>Sordariomycetes</taxon>
        <taxon>Sordariomycetidae</taxon>
        <taxon>Sordariales</taxon>
        <taxon>Lasiosphaeriaceae</taxon>
        <taxon>Immersiella</taxon>
    </lineage>
</organism>
<feature type="binding site" evidence="2">
    <location>
        <position position="141"/>
    </location>
    <ligand>
        <name>ATP</name>
        <dbReference type="ChEBI" id="CHEBI:30616"/>
    </ligand>
</feature>
<dbReference type="GO" id="GO:0004674">
    <property type="term" value="F:protein serine/threonine kinase activity"/>
    <property type="evidence" value="ECO:0007669"/>
    <property type="project" value="TreeGrafter"/>
</dbReference>
<evidence type="ECO:0000259" key="4">
    <source>
        <dbReference type="PROSITE" id="PS50011"/>
    </source>
</evidence>
<dbReference type="PROSITE" id="PS00107">
    <property type="entry name" value="PROTEIN_KINASE_ATP"/>
    <property type="match status" value="1"/>
</dbReference>
<evidence type="ECO:0000256" key="1">
    <source>
        <dbReference type="ARBA" id="ARBA00005575"/>
    </source>
</evidence>
<keyword evidence="6" id="KW-1185">Reference proteome</keyword>
<comment type="caution">
    <text evidence="5">The sequence shown here is derived from an EMBL/GenBank/DDBJ whole genome shotgun (WGS) entry which is preliminary data.</text>
</comment>
<dbReference type="InterPro" id="IPR000719">
    <property type="entry name" value="Prot_kinase_dom"/>
</dbReference>
<feature type="non-terminal residue" evidence="5">
    <location>
        <position position="352"/>
    </location>
</feature>
<protein>
    <submittedName>
        <fullName evidence="5">Kinase-like domain-containing protein</fullName>
    </submittedName>
</protein>
<feature type="domain" description="Protein kinase" evidence="4">
    <location>
        <begin position="112"/>
        <end position="347"/>
    </location>
</feature>